<protein>
    <recommendedName>
        <fullName evidence="6">Lysozyme</fullName>
        <ecNumber evidence="6">3.2.1.17</ecNumber>
    </recommendedName>
</protein>
<evidence type="ECO:0000313" key="8">
    <source>
        <dbReference type="EMBL" id="AXI03832.1"/>
    </source>
</evidence>
<keyword evidence="2 6" id="KW-0929">Antimicrobial</keyword>
<dbReference type="EMBL" id="CP031222">
    <property type="protein sequence ID" value="AXI03832.1"/>
    <property type="molecule type" value="Genomic_DNA"/>
</dbReference>
<evidence type="ECO:0000256" key="7">
    <source>
        <dbReference type="SAM" id="Phobius"/>
    </source>
</evidence>
<comment type="similarity">
    <text evidence="6">Belongs to the glycosyl hydrolase 24 family.</text>
</comment>
<dbReference type="HAMAP" id="MF_04110">
    <property type="entry name" value="ENDOLYSIN_T4"/>
    <property type="match status" value="1"/>
</dbReference>
<keyword evidence="4 6" id="KW-0378">Hydrolase</keyword>
<dbReference type="CDD" id="cd16900">
    <property type="entry name" value="endolysin_R21-like"/>
    <property type="match status" value="1"/>
</dbReference>
<accession>A0A345P973</accession>
<dbReference type="OrthoDB" id="8141296at2"/>
<keyword evidence="9" id="KW-1185">Reference proteome</keyword>
<dbReference type="Gene3D" id="1.10.530.40">
    <property type="match status" value="1"/>
</dbReference>
<dbReference type="SUPFAM" id="SSF53955">
    <property type="entry name" value="Lysozyme-like"/>
    <property type="match status" value="1"/>
</dbReference>
<keyword evidence="5 6" id="KW-0326">Glycosidase</keyword>
<dbReference type="Proteomes" id="UP000253940">
    <property type="component" value="Chromosome"/>
</dbReference>
<keyword evidence="7" id="KW-0472">Membrane</keyword>
<dbReference type="GO" id="GO:0003796">
    <property type="term" value="F:lysozyme activity"/>
    <property type="evidence" value="ECO:0007669"/>
    <property type="project" value="UniProtKB-EC"/>
</dbReference>
<dbReference type="InterPro" id="IPR043688">
    <property type="entry name" value="SAR_endolysin-like"/>
</dbReference>
<dbReference type="PANTHER" id="PTHR38107:SF3">
    <property type="entry name" value="LYSOZYME RRRD-RELATED"/>
    <property type="match status" value="1"/>
</dbReference>
<dbReference type="InterPro" id="IPR023347">
    <property type="entry name" value="Lysozyme_dom_sf"/>
</dbReference>
<dbReference type="AlphaFoldDB" id="A0A345P973"/>
<dbReference type="GO" id="GO:0042742">
    <property type="term" value="P:defense response to bacterium"/>
    <property type="evidence" value="ECO:0007669"/>
    <property type="project" value="UniProtKB-KW"/>
</dbReference>
<name>A0A345P973_9GAMM</name>
<keyword evidence="7" id="KW-1133">Transmembrane helix</keyword>
<dbReference type="InterPro" id="IPR002196">
    <property type="entry name" value="Glyco_hydro_24"/>
</dbReference>
<dbReference type="RefSeq" id="WP_114899940.1">
    <property type="nucleotide sequence ID" value="NZ_CP031222.1"/>
</dbReference>
<evidence type="ECO:0000256" key="3">
    <source>
        <dbReference type="ARBA" id="ARBA00022638"/>
    </source>
</evidence>
<dbReference type="PANTHER" id="PTHR38107">
    <property type="match status" value="1"/>
</dbReference>
<gene>
    <name evidence="8" type="ORF">HYN46_13910</name>
</gene>
<dbReference type="GO" id="GO:0016998">
    <property type="term" value="P:cell wall macromolecule catabolic process"/>
    <property type="evidence" value="ECO:0007669"/>
    <property type="project" value="InterPro"/>
</dbReference>
<evidence type="ECO:0000256" key="2">
    <source>
        <dbReference type="ARBA" id="ARBA00022529"/>
    </source>
</evidence>
<evidence type="ECO:0000256" key="5">
    <source>
        <dbReference type="ARBA" id="ARBA00023295"/>
    </source>
</evidence>
<evidence type="ECO:0000256" key="4">
    <source>
        <dbReference type="ARBA" id="ARBA00022801"/>
    </source>
</evidence>
<dbReference type="EC" id="3.2.1.17" evidence="6"/>
<dbReference type="InterPro" id="IPR051018">
    <property type="entry name" value="Bacteriophage_GH24"/>
</dbReference>
<evidence type="ECO:0000313" key="9">
    <source>
        <dbReference type="Proteomes" id="UP000253940"/>
    </source>
</evidence>
<organism evidence="8 9">
    <name type="scientific">Aquirhabdus parva</name>
    <dbReference type="NCBI Taxonomy" id="2283318"/>
    <lineage>
        <taxon>Bacteria</taxon>
        <taxon>Pseudomonadati</taxon>
        <taxon>Pseudomonadota</taxon>
        <taxon>Gammaproteobacteria</taxon>
        <taxon>Moraxellales</taxon>
        <taxon>Moraxellaceae</taxon>
        <taxon>Aquirhabdus</taxon>
    </lineage>
</organism>
<proteinExistence type="inferred from homology"/>
<dbReference type="GO" id="GO:0009253">
    <property type="term" value="P:peptidoglycan catabolic process"/>
    <property type="evidence" value="ECO:0007669"/>
    <property type="project" value="InterPro"/>
</dbReference>
<comment type="catalytic activity">
    <reaction evidence="1 6">
        <text>Hydrolysis of (1-&gt;4)-beta-linkages between N-acetylmuramic acid and N-acetyl-D-glucosamine residues in a peptidoglycan and between N-acetyl-D-glucosamine residues in chitodextrins.</text>
        <dbReference type="EC" id="3.2.1.17"/>
    </reaction>
</comment>
<dbReference type="KEGG" id="mbah:HYN46_13910"/>
<sequence length="171" mass="18343">MSTVKTPAKAPLKALVQSPKTIGASLVLAGASLIALIAGHEGTRYKPYRDIAGVLTVCEGITGAGVIAGKTYTRAECDALIQERVLIAGRGVLSCVKVPLNQNQYNAFTDIAYNIGTTAFCKSSIVTQLNQRNYTEGCNRIALYNKAGGKVVQGLVTRREEERRLCLRVVE</sequence>
<dbReference type="HAMAP" id="MF_04136">
    <property type="entry name" value="SAR_ENDOLYSIN"/>
    <property type="match status" value="1"/>
</dbReference>
<dbReference type="Pfam" id="PF00959">
    <property type="entry name" value="Phage_lysozyme"/>
    <property type="match status" value="1"/>
</dbReference>
<evidence type="ECO:0000256" key="1">
    <source>
        <dbReference type="ARBA" id="ARBA00000632"/>
    </source>
</evidence>
<feature type="transmembrane region" description="Helical" evidence="7">
    <location>
        <begin position="21"/>
        <end position="39"/>
    </location>
</feature>
<keyword evidence="7" id="KW-0812">Transmembrane</keyword>
<keyword evidence="3 6" id="KW-0081">Bacteriolytic enzyme</keyword>
<dbReference type="InterPro" id="IPR023346">
    <property type="entry name" value="Lysozyme-like_dom_sf"/>
</dbReference>
<dbReference type="InterPro" id="IPR034690">
    <property type="entry name" value="Endolysin_T4_type"/>
</dbReference>
<reference evidence="8 9" key="1">
    <citation type="submission" date="2018-07" db="EMBL/GenBank/DDBJ databases">
        <title>Genome sequencing of Moraxellaceae gen. HYN0046.</title>
        <authorList>
            <person name="Kim M."/>
            <person name="Yi H."/>
        </authorList>
    </citation>
    <scope>NUCLEOTIDE SEQUENCE [LARGE SCALE GENOMIC DNA]</scope>
    <source>
        <strain evidence="8 9">HYN0046</strain>
    </source>
</reference>
<evidence type="ECO:0000256" key="6">
    <source>
        <dbReference type="RuleBase" id="RU003788"/>
    </source>
</evidence>
<dbReference type="GO" id="GO:0031640">
    <property type="term" value="P:killing of cells of another organism"/>
    <property type="evidence" value="ECO:0007669"/>
    <property type="project" value="UniProtKB-KW"/>
</dbReference>